<evidence type="ECO:0000256" key="1">
    <source>
        <dbReference type="SAM" id="MobiDB-lite"/>
    </source>
</evidence>
<accession>A0AAD4MHK3</accession>
<keyword evidence="3" id="KW-1185">Reference proteome</keyword>
<name>A0AAD4MHK3_9BILA</name>
<proteinExistence type="predicted"/>
<feature type="compositionally biased region" description="Low complexity" evidence="1">
    <location>
        <begin position="217"/>
        <end position="226"/>
    </location>
</feature>
<sequence>MTRPAAAPCRGVRPALIDPGGFPSAGGSGGRPEGEHHEERPQVLFRKLPAQPPHLHHFERWQTLLGSKPVGTGSVSMPPDIAKALNAASRTDAGEMLVKLGSSPRGLSEGHAQVLPQSASAATGAPRAAASLWQHLWQCYRNPFNLLLTVLALVSYAPEDMKATLVIGSMVVPVDGAALPAGVALQKAADRLKAMVSNTSTVLPPPRATRRARRATKASTPRTPAR</sequence>
<organism evidence="2 3">
    <name type="scientific">Ditylenchus destructor</name>
    <dbReference type="NCBI Taxonomy" id="166010"/>
    <lineage>
        <taxon>Eukaryota</taxon>
        <taxon>Metazoa</taxon>
        <taxon>Ecdysozoa</taxon>
        <taxon>Nematoda</taxon>
        <taxon>Chromadorea</taxon>
        <taxon>Rhabditida</taxon>
        <taxon>Tylenchina</taxon>
        <taxon>Tylenchomorpha</taxon>
        <taxon>Sphaerularioidea</taxon>
        <taxon>Anguinidae</taxon>
        <taxon>Anguininae</taxon>
        <taxon>Ditylenchus</taxon>
    </lineage>
</organism>
<protein>
    <submittedName>
        <fullName evidence="2">Magnesium-transporting ATPase, P-type 1</fullName>
    </submittedName>
</protein>
<dbReference type="InterPro" id="IPR023298">
    <property type="entry name" value="ATPase_P-typ_TM_dom_sf"/>
</dbReference>
<dbReference type="SUPFAM" id="SSF81665">
    <property type="entry name" value="Calcium ATPase, transmembrane domain M"/>
    <property type="match status" value="1"/>
</dbReference>
<gene>
    <name evidence="2" type="ORF">DdX_20211</name>
</gene>
<dbReference type="Proteomes" id="UP001201812">
    <property type="component" value="Unassembled WGS sequence"/>
</dbReference>
<dbReference type="AlphaFoldDB" id="A0AAD4MHK3"/>
<reference evidence="2" key="1">
    <citation type="submission" date="2022-01" db="EMBL/GenBank/DDBJ databases">
        <title>Genome Sequence Resource for Two Populations of Ditylenchus destructor, the Migratory Endoparasitic Phytonematode.</title>
        <authorList>
            <person name="Zhang H."/>
            <person name="Lin R."/>
            <person name="Xie B."/>
        </authorList>
    </citation>
    <scope>NUCLEOTIDE SEQUENCE</scope>
    <source>
        <strain evidence="2">BazhouSP</strain>
    </source>
</reference>
<feature type="region of interest" description="Disordered" evidence="1">
    <location>
        <begin position="1"/>
        <end position="40"/>
    </location>
</feature>
<evidence type="ECO:0000313" key="3">
    <source>
        <dbReference type="Proteomes" id="UP001201812"/>
    </source>
</evidence>
<comment type="caution">
    <text evidence="2">The sequence shown here is derived from an EMBL/GenBank/DDBJ whole genome shotgun (WGS) entry which is preliminary data.</text>
</comment>
<feature type="region of interest" description="Disordered" evidence="1">
    <location>
        <begin position="198"/>
        <end position="226"/>
    </location>
</feature>
<evidence type="ECO:0000313" key="2">
    <source>
        <dbReference type="EMBL" id="KAI1694261.1"/>
    </source>
</evidence>
<dbReference type="EMBL" id="JAKKPZ010000531">
    <property type="protein sequence ID" value="KAI1694261.1"/>
    <property type="molecule type" value="Genomic_DNA"/>
</dbReference>